<dbReference type="Pfam" id="PF13812">
    <property type="entry name" value="PPR_3"/>
    <property type="match status" value="1"/>
</dbReference>
<dbReference type="InterPro" id="IPR011990">
    <property type="entry name" value="TPR-like_helical_dom_sf"/>
</dbReference>
<dbReference type="InterPro" id="IPR046960">
    <property type="entry name" value="PPR_At4g14850-like_plant"/>
</dbReference>
<protein>
    <recommendedName>
        <fullName evidence="5">Pentatricopeptide repeat-containing protein</fullName>
    </recommendedName>
</protein>
<evidence type="ECO:0008006" key="5">
    <source>
        <dbReference type="Google" id="ProtNLM"/>
    </source>
</evidence>
<dbReference type="AlphaFoldDB" id="A0A835M0X2"/>
<comment type="caution">
    <text evidence="3">The sequence shown here is derived from an EMBL/GenBank/DDBJ whole genome shotgun (WGS) entry which is preliminary data.</text>
</comment>
<accession>A0A835M0X2</accession>
<dbReference type="OrthoDB" id="185373at2759"/>
<dbReference type="Gene3D" id="1.25.40.10">
    <property type="entry name" value="Tetratricopeptide repeat domain"/>
    <property type="match status" value="1"/>
</dbReference>
<dbReference type="GO" id="GO:0003723">
    <property type="term" value="F:RNA binding"/>
    <property type="evidence" value="ECO:0007669"/>
    <property type="project" value="InterPro"/>
</dbReference>
<dbReference type="EMBL" id="JADFTS010000004">
    <property type="protein sequence ID" value="KAF9610194.1"/>
    <property type="molecule type" value="Genomic_DNA"/>
</dbReference>
<dbReference type="GO" id="GO:0009451">
    <property type="term" value="P:RNA modification"/>
    <property type="evidence" value="ECO:0007669"/>
    <property type="project" value="InterPro"/>
</dbReference>
<keyword evidence="4" id="KW-1185">Reference proteome</keyword>
<dbReference type="PANTHER" id="PTHR47926">
    <property type="entry name" value="PENTATRICOPEPTIDE REPEAT-CONTAINING PROTEIN"/>
    <property type="match status" value="1"/>
</dbReference>
<evidence type="ECO:0000313" key="3">
    <source>
        <dbReference type="EMBL" id="KAF9610194.1"/>
    </source>
</evidence>
<gene>
    <name evidence="3" type="ORF">IFM89_021132</name>
</gene>
<dbReference type="Proteomes" id="UP000631114">
    <property type="component" value="Unassembled WGS sequence"/>
</dbReference>
<proteinExistence type="predicted"/>
<name>A0A835M0X2_9MAGN</name>
<keyword evidence="1" id="KW-0677">Repeat</keyword>
<sequence length="84" mass="9727">MKIHDVVSWTMITLSYVQIGLEEFAVQTFFWMRESGVCPNEFTFAFVIFACANLAEHGHCKEAIDLFEKMSRVGKRPDDVTFMK</sequence>
<evidence type="ECO:0000256" key="2">
    <source>
        <dbReference type="PROSITE-ProRule" id="PRU00708"/>
    </source>
</evidence>
<feature type="repeat" description="PPR" evidence="2">
    <location>
        <begin position="5"/>
        <end position="39"/>
    </location>
</feature>
<evidence type="ECO:0000256" key="1">
    <source>
        <dbReference type="ARBA" id="ARBA00022737"/>
    </source>
</evidence>
<dbReference type="InterPro" id="IPR002885">
    <property type="entry name" value="PPR_rpt"/>
</dbReference>
<organism evidence="3 4">
    <name type="scientific">Coptis chinensis</name>
    <dbReference type="NCBI Taxonomy" id="261450"/>
    <lineage>
        <taxon>Eukaryota</taxon>
        <taxon>Viridiplantae</taxon>
        <taxon>Streptophyta</taxon>
        <taxon>Embryophyta</taxon>
        <taxon>Tracheophyta</taxon>
        <taxon>Spermatophyta</taxon>
        <taxon>Magnoliopsida</taxon>
        <taxon>Ranunculales</taxon>
        <taxon>Ranunculaceae</taxon>
        <taxon>Coptidoideae</taxon>
        <taxon>Coptis</taxon>
    </lineage>
</organism>
<evidence type="ECO:0000313" key="4">
    <source>
        <dbReference type="Proteomes" id="UP000631114"/>
    </source>
</evidence>
<reference evidence="3 4" key="1">
    <citation type="submission" date="2020-10" db="EMBL/GenBank/DDBJ databases">
        <title>The Coptis chinensis genome and diversification of protoberbering-type alkaloids.</title>
        <authorList>
            <person name="Wang B."/>
            <person name="Shu S."/>
            <person name="Song C."/>
            <person name="Liu Y."/>
        </authorList>
    </citation>
    <scope>NUCLEOTIDE SEQUENCE [LARGE SCALE GENOMIC DNA]</scope>
    <source>
        <strain evidence="3">HL-2020</strain>
        <tissue evidence="3">Leaf</tissue>
    </source>
</reference>
<dbReference type="PROSITE" id="PS51375">
    <property type="entry name" value="PPR"/>
    <property type="match status" value="1"/>
</dbReference>